<dbReference type="EMBL" id="KN819554">
    <property type="protein sequence ID" value="KIJ08791.1"/>
    <property type="molecule type" value="Genomic_DNA"/>
</dbReference>
<organism evidence="1 2">
    <name type="scientific">Paxillus involutus ATCC 200175</name>
    <dbReference type="NCBI Taxonomy" id="664439"/>
    <lineage>
        <taxon>Eukaryota</taxon>
        <taxon>Fungi</taxon>
        <taxon>Dikarya</taxon>
        <taxon>Basidiomycota</taxon>
        <taxon>Agaricomycotina</taxon>
        <taxon>Agaricomycetes</taxon>
        <taxon>Agaricomycetidae</taxon>
        <taxon>Boletales</taxon>
        <taxon>Paxilineae</taxon>
        <taxon>Paxillaceae</taxon>
        <taxon>Paxillus</taxon>
    </lineage>
</organism>
<accession>A0A0C9TNI3</accession>
<reference evidence="1 2" key="1">
    <citation type="submission" date="2014-06" db="EMBL/GenBank/DDBJ databases">
        <authorList>
            <consortium name="DOE Joint Genome Institute"/>
            <person name="Kuo A."/>
            <person name="Kohler A."/>
            <person name="Nagy L.G."/>
            <person name="Floudas D."/>
            <person name="Copeland A."/>
            <person name="Barry K.W."/>
            <person name="Cichocki N."/>
            <person name="Veneault-Fourrey C."/>
            <person name="LaButti K."/>
            <person name="Lindquist E.A."/>
            <person name="Lipzen A."/>
            <person name="Lundell T."/>
            <person name="Morin E."/>
            <person name="Murat C."/>
            <person name="Sun H."/>
            <person name="Tunlid A."/>
            <person name="Henrissat B."/>
            <person name="Grigoriev I.V."/>
            <person name="Hibbett D.S."/>
            <person name="Martin F."/>
            <person name="Nordberg H.P."/>
            <person name="Cantor M.N."/>
            <person name="Hua S.X."/>
        </authorList>
    </citation>
    <scope>NUCLEOTIDE SEQUENCE [LARGE SCALE GENOMIC DNA]</scope>
    <source>
        <strain evidence="1 2">ATCC 200175</strain>
    </source>
</reference>
<protein>
    <submittedName>
        <fullName evidence="1">Uncharacterized protein</fullName>
    </submittedName>
</protein>
<name>A0A0C9TNI3_PAXIN</name>
<dbReference type="HOGENOM" id="CLU_003292_1_3_1"/>
<evidence type="ECO:0000313" key="2">
    <source>
        <dbReference type="Proteomes" id="UP000053647"/>
    </source>
</evidence>
<keyword evidence="2" id="KW-1185">Reference proteome</keyword>
<dbReference type="Proteomes" id="UP000053647">
    <property type="component" value="Unassembled WGS sequence"/>
</dbReference>
<gene>
    <name evidence="1" type="ORF">PAXINDRAFT_102443</name>
</gene>
<evidence type="ECO:0000313" key="1">
    <source>
        <dbReference type="EMBL" id="KIJ08791.1"/>
    </source>
</evidence>
<dbReference type="AlphaFoldDB" id="A0A0C9TNI3"/>
<sequence>MVSRRGLPSRCGALTSFNLKCHIKRTDVRIEQDRNNIEITVLHFPETKTNHKGEDLSFLRQVPNDPTDSWAALDNHFAINEPPLNLPLFSYRFNAGIKPLQGHGMCIGGTLEYLMRNISFETVKAKGRWKSDAFQLYLRKHAQILAVHMQKHPSLHEEFIRYTMPATENSSKSSSSSYYCGFLRHAQRVVGLLPRWGSQLTSSHTGL</sequence>
<dbReference type="OrthoDB" id="2682275at2759"/>
<reference evidence="2" key="2">
    <citation type="submission" date="2015-01" db="EMBL/GenBank/DDBJ databases">
        <title>Evolutionary Origins and Diversification of the Mycorrhizal Mutualists.</title>
        <authorList>
            <consortium name="DOE Joint Genome Institute"/>
            <consortium name="Mycorrhizal Genomics Consortium"/>
            <person name="Kohler A."/>
            <person name="Kuo A."/>
            <person name="Nagy L.G."/>
            <person name="Floudas D."/>
            <person name="Copeland A."/>
            <person name="Barry K.W."/>
            <person name="Cichocki N."/>
            <person name="Veneault-Fourrey C."/>
            <person name="LaButti K."/>
            <person name="Lindquist E.A."/>
            <person name="Lipzen A."/>
            <person name="Lundell T."/>
            <person name="Morin E."/>
            <person name="Murat C."/>
            <person name="Riley R."/>
            <person name="Ohm R."/>
            <person name="Sun H."/>
            <person name="Tunlid A."/>
            <person name="Henrissat B."/>
            <person name="Grigoriev I.V."/>
            <person name="Hibbett D.S."/>
            <person name="Martin F."/>
        </authorList>
    </citation>
    <scope>NUCLEOTIDE SEQUENCE [LARGE SCALE GENOMIC DNA]</scope>
    <source>
        <strain evidence="2">ATCC 200175</strain>
    </source>
</reference>
<proteinExistence type="predicted"/>